<evidence type="ECO:0000259" key="5">
    <source>
        <dbReference type="Pfam" id="PF00081"/>
    </source>
</evidence>
<gene>
    <name evidence="7" type="ORF">METZ01_LOCUS369364</name>
</gene>
<dbReference type="InterPro" id="IPR001189">
    <property type="entry name" value="Mn/Fe_SOD"/>
</dbReference>
<dbReference type="GO" id="GO:0004784">
    <property type="term" value="F:superoxide dismutase activity"/>
    <property type="evidence" value="ECO:0007669"/>
    <property type="project" value="UniProtKB-EC"/>
</dbReference>
<evidence type="ECO:0000256" key="3">
    <source>
        <dbReference type="ARBA" id="ARBA00022723"/>
    </source>
</evidence>
<dbReference type="PRINTS" id="PR01703">
    <property type="entry name" value="MNSODISMTASE"/>
</dbReference>
<dbReference type="Pfam" id="PF00081">
    <property type="entry name" value="Sod_Fe_N"/>
    <property type="match status" value="1"/>
</dbReference>
<evidence type="ECO:0000256" key="4">
    <source>
        <dbReference type="ARBA" id="ARBA00023002"/>
    </source>
</evidence>
<dbReference type="InterPro" id="IPR019833">
    <property type="entry name" value="Mn/Fe_SOD_BS"/>
</dbReference>
<dbReference type="EC" id="1.15.1.1" evidence="2"/>
<proteinExistence type="inferred from homology"/>
<dbReference type="FunFam" id="3.55.40.20:FF:000004">
    <property type="entry name" value="Superoxide dismutase [Fe]"/>
    <property type="match status" value="1"/>
</dbReference>
<dbReference type="InterPro" id="IPR036324">
    <property type="entry name" value="Mn/Fe_SOD_N_sf"/>
</dbReference>
<evidence type="ECO:0000256" key="2">
    <source>
        <dbReference type="ARBA" id="ARBA00012682"/>
    </source>
</evidence>
<dbReference type="PIRSF" id="PIRSF000349">
    <property type="entry name" value="SODismutase"/>
    <property type="match status" value="1"/>
</dbReference>
<dbReference type="InterPro" id="IPR019831">
    <property type="entry name" value="Mn/Fe_SOD_N"/>
</dbReference>
<name>A0A382T2W5_9ZZZZ</name>
<comment type="similarity">
    <text evidence="1">Belongs to the iron/manganese superoxide dismutase family.</text>
</comment>
<evidence type="ECO:0000256" key="1">
    <source>
        <dbReference type="ARBA" id="ARBA00008714"/>
    </source>
</evidence>
<accession>A0A382T2W5</accession>
<feature type="domain" description="Manganese/iron superoxide dismutase N-terminal" evidence="5">
    <location>
        <begin position="6"/>
        <end position="83"/>
    </location>
</feature>
<dbReference type="Gene3D" id="1.10.287.990">
    <property type="entry name" value="Fe,Mn superoxide dismutase (SOD) domain"/>
    <property type="match status" value="1"/>
</dbReference>
<dbReference type="SUPFAM" id="SSF46609">
    <property type="entry name" value="Fe,Mn superoxide dismutase (SOD), N-terminal domain"/>
    <property type="match status" value="1"/>
</dbReference>
<dbReference type="EMBL" id="UINC01133524">
    <property type="protein sequence ID" value="SVD16510.1"/>
    <property type="molecule type" value="Genomic_DNA"/>
</dbReference>
<protein>
    <recommendedName>
        <fullName evidence="2">superoxide dismutase</fullName>
        <ecNumber evidence="2">1.15.1.1</ecNumber>
    </recommendedName>
</protein>
<dbReference type="GO" id="GO:0046872">
    <property type="term" value="F:metal ion binding"/>
    <property type="evidence" value="ECO:0007669"/>
    <property type="project" value="UniProtKB-KW"/>
</dbReference>
<dbReference type="AlphaFoldDB" id="A0A382T2W5"/>
<sequence length="199" mass="23159">MVKQIKLPYNYSDLEPVIDTKTMQLHYDKHHAGYTKNVTSTLKELGISGEDPKIIFANSSKNKSIRNNGGGWWNHNFFFESLSKPDSKKLSENFKKIIESNFGSYDNFVREFSSAATTQFGSGWAWLGKKSNGSLEIYSTANQDNSFMNTNKISSTPILCLDVWEHAYYLQYNNRRPDYIENYFRVINWDLVEERYNIN</sequence>
<dbReference type="PROSITE" id="PS00088">
    <property type="entry name" value="SOD_MN"/>
    <property type="match status" value="1"/>
</dbReference>
<dbReference type="InterPro" id="IPR019832">
    <property type="entry name" value="Mn/Fe_SOD_C"/>
</dbReference>
<dbReference type="GO" id="GO:0005737">
    <property type="term" value="C:cytoplasm"/>
    <property type="evidence" value="ECO:0007669"/>
    <property type="project" value="TreeGrafter"/>
</dbReference>
<evidence type="ECO:0000313" key="7">
    <source>
        <dbReference type="EMBL" id="SVD16510.1"/>
    </source>
</evidence>
<organism evidence="7">
    <name type="scientific">marine metagenome</name>
    <dbReference type="NCBI Taxonomy" id="408172"/>
    <lineage>
        <taxon>unclassified sequences</taxon>
        <taxon>metagenomes</taxon>
        <taxon>ecological metagenomes</taxon>
    </lineage>
</organism>
<dbReference type="PANTHER" id="PTHR43595:SF2">
    <property type="entry name" value="SMALL RIBOSOMAL SUBUNIT PROTEIN MS42"/>
    <property type="match status" value="1"/>
</dbReference>
<dbReference type="PANTHER" id="PTHR43595">
    <property type="entry name" value="37S RIBOSOMAL PROTEIN S26, MITOCHONDRIAL"/>
    <property type="match status" value="1"/>
</dbReference>
<dbReference type="Gene3D" id="3.55.40.20">
    <property type="entry name" value="Iron/manganese superoxide dismutase, C-terminal domain"/>
    <property type="match status" value="1"/>
</dbReference>
<evidence type="ECO:0000259" key="6">
    <source>
        <dbReference type="Pfam" id="PF02777"/>
    </source>
</evidence>
<dbReference type="SUPFAM" id="SSF54719">
    <property type="entry name" value="Fe,Mn superoxide dismutase (SOD), C-terminal domain"/>
    <property type="match status" value="1"/>
</dbReference>
<feature type="domain" description="Manganese/iron superoxide dismutase C-terminal" evidence="6">
    <location>
        <begin position="92"/>
        <end position="195"/>
    </location>
</feature>
<keyword evidence="4" id="KW-0560">Oxidoreductase</keyword>
<dbReference type="Pfam" id="PF02777">
    <property type="entry name" value="Sod_Fe_C"/>
    <property type="match status" value="1"/>
</dbReference>
<keyword evidence="3" id="KW-0479">Metal-binding</keyword>
<reference evidence="7" key="1">
    <citation type="submission" date="2018-05" db="EMBL/GenBank/DDBJ databases">
        <authorList>
            <person name="Lanie J.A."/>
            <person name="Ng W.-L."/>
            <person name="Kazmierczak K.M."/>
            <person name="Andrzejewski T.M."/>
            <person name="Davidsen T.M."/>
            <person name="Wayne K.J."/>
            <person name="Tettelin H."/>
            <person name="Glass J.I."/>
            <person name="Rusch D."/>
            <person name="Podicherti R."/>
            <person name="Tsui H.-C.T."/>
            <person name="Winkler M.E."/>
        </authorList>
    </citation>
    <scope>NUCLEOTIDE SEQUENCE</scope>
</reference>
<dbReference type="InterPro" id="IPR036314">
    <property type="entry name" value="SOD_C_sf"/>
</dbReference>